<evidence type="ECO:0000256" key="3">
    <source>
        <dbReference type="ARBA" id="ARBA00022643"/>
    </source>
</evidence>
<evidence type="ECO:0000256" key="2">
    <source>
        <dbReference type="ARBA" id="ARBA00022630"/>
    </source>
</evidence>
<dbReference type="GO" id="GO:0005829">
    <property type="term" value="C:cytosol"/>
    <property type="evidence" value="ECO:0007669"/>
    <property type="project" value="TreeGrafter"/>
</dbReference>
<dbReference type="EMBL" id="CP011125">
    <property type="protein sequence ID" value="AKF08277.1"/>
    <property type="molecule type" value="Genomic_DNA"/>
</dbReference>
<dbReference type="SUPFAM" id="SSF52218">
    <property type="entry name" value="Flavoproteins"/>
    <property type="match status" value="1"/>
</dbReference>
<dbReference type="STRING" id="927083.DB32_005426"/>
<dbReference type="InterPro" id="IPR008254">
    <property type="entry name" value="Flavodoxin/NO_synth"/>
</dbReference>
<dbReference type="InterPro" id="IPR029039">
    <property type="entry name" value="Flavoprotein-like_sf"/>
</dbReference>
<organism evidence="5 6">
    <name type="scientific">Sandaracinus amylolyticus</name>
    <dbReference type="NCBI Taxonomy" id="927083"/>
    <lineage>
        <taxon>Bacteria</taxon>
        <taxon>Pseudomonadati</taxon>
        <taxon>Myxococcota</taxon>
        <taxon>Polyangia</taxon>
        <taxon>Polyangiales</taxon>
        <taxon>Sandaracinaceae</taxon>
        <taxon>Sandaracinus</taxon>
    </lineage>
</organism>
<reference evidence="5 6" key="1">
    <citation type="submission" date="2015-03" db="EMBL/GenBank/DDBJ databases">
        <title>Genome assembly of Sandaracinus amylolyticus DSM 53668.</title>
        <authorList>
            <person name="Sharma G."/>
            <person name="Subramanian S."/>
        </authorList>
    </citation>
    <scope>NUCLEOTIDE SEQUENCE [LARGE SCALE GENOMIC DNA]</scope>
    <source>
        <strain evidence="5 6">DSM 53668</strain>
    </source>
</reference>
<dbReference type="GO" id="GO:0010181">
    <property type="term" value="F:FMN binding"/>
    <property type="evidence" value="ECO:0007669"/>
    <property type="project" value="InterPro"/>
</dbReference>
<evidence type="ECO:0000256" key="1">
    <source>
        <dbReference type="ARBA" id="ARBA00001917"/>
    </source>
</evidence>
<feature type="domain" description="Flavodoxin-like" evidence="4">
    <location>
        <begin position="3"/>
        <end position="145"/>
    </location>
</feature>
<sequence>MKIFMIVGSESGNAEMVGDVVKDTLDALGHETALFKEGGLGDADLAAQSVVLLITSSTGIGDIPQNIEPLFDELRDQRPDLSRVRYGLVGLGDRNYKDSFLGGPKKWDALLTELGAKRVGERLELDATDNPCPDQDAAEWVRGWVAQF</sequence>
<keyword evidence="6" id="KW-1185">Reference proteome</keyword>
<keyword evidence="3" id="KW-0288">FMN</keyword>
<proteinExistence type="predicted"/>
<comment type="cofactor">
    <cofactor evidence="1">
        <name>FMN</name>
        <dbReference type="ChEBI" id="CHEBI:58210"/>
    </cofactor>
</comment>
<dbReference type="PRINTS" id="PR00369">
    <property type="entry name" value="FLAVODOXIN"/>
</dbReference>
<accession>A0A0F6W657</accession>
<dbReference type="Proteomes" id="UP000034883">
    <property type="component" value="Chromosome"/>
</dbReference>
<dbReference type="PANTHER" id="PTHR19384">
    <property type="entry name" value="NITRIC OXIDE SYNTHASE-RELATED"/>
    <property type="match status" value="1"/>
</dbReference>
<evidence type="ECO:0000259" key="4">
    <source>
        <dbReference type="PROSITE" id="PS50902"/>
    </source>
</evidence>
<dbReference type="GO" id="GO:0016491">
    <property type="term" value="F:oxidoreductase activity"/>
    <property type="evidence" value="ECO:0007669"/>
    <property type="project" value="TreeGrafter"/>
</dbReference>
<dbReference type="AlphaFoldDB" id="A0A0F6W657"/>
<protein>
    <submittedName>
        <fullName evidence="5">Putative flavoprotein YqcA</fullName>
    </submittedName>
</protein>
<dbReference type="PANTHER" id="PTHR19384:SF128">
    <property type="entry name" value="NADPH OXIDOREDUCTASE A"/>
    <property type="match status" value="1"/>
</dbReference>
<dbReference type="PROSITE" id="PS50902">
    <property type="entry name" value="FLAVODOXIN_LIKE"/>
    <property type="match status" value="1"/>
</dbReference>
<gene>
    <name evidence="5" type="ORF">DB32_005426</name>
</gene>
<dbReference type="KEGG" id="samy:DB32_005426"/>
<name>A0A0F6W657_9BACT</name>
<dbReference type="Pfam" id="PF00258">
    <property type="entry name" value="Flavodoxin_1"/>
    <property type="match status" value="1"/>
</dbReference>
<dbReference type="Gene3D" id="3.40.50.360">
    <property type="match status" value="1"/>
</dbReference>
<evidence type="ECO:0000313" key="6">
    <source>
        <dbReference type="Proteomes" id="UP000034883"/>
    </source>
</evidence>
<dbReference type="RefSeq" id="WP_053235438.1">
    <property type="nucleotide sequence ID" value="NZ_CP011125.1"/>
</dbReference>
<dbReference type="InterPro" id="IPR001094">
    <property type="entry name" value="Flavdoxin-like"/>
</dbReference>
<keyword evidence="2" id="KW-0285">Flavoprotein</keyword>
<evidence type="ECO:0000313" key="5">
    <source>
        <dbReference type="EMBL" id="AKF08277.1"/>
    </source>
</evidence>
<dbReference type="GO" id="GO:0050660">
    <property type="term" value="F:flavin adenine dinucleotide binding"/>
    <property type="evidence" value="ECO:0007669"/>
    <property type="project" value="TreeGrafter"/>
</dbReference>